<keyword evidence="2" id="KW-1185">Reference proteome</keyword>
<name>A0ABR0B652_9CRUS</name>
<proteinExistence type="predicted"/>
<evidence type="ECO:0000313" key="2">
    <source>
        <dbReference type="Proteomes" id="UP001234178"/>
    </source>
</evidence>
<dbReference type="Proteomes" id="UP001234178">
    <property type="component" value="Unassembled WGS sequence"/>
</dbReference>
<accession>A0ABR0B652</accession>
<gene>
    <name evidence="1" type="ORF">OUZ56_029201</name>
</gene>
<dbReference type="EMBL" id="JAOYFB010000040">
    <property type="protein sequence ID" value="KAK4037159.1"/>
    <property type="molecule type" value="Genomic_DNA"/>
</dbReference>
<evidence type="ECO:0000313" key="1">
    <source>
        <dbReference type="EMBL" id="KAK4037159.1"/>
    </source>
</evidence>
<reference evidence="1 2" key="1">
    <citation type="journal article" date="2023" name="Nucleic Acids Res.">
        <title>The hologenome of Daphnia magna reveals possible DNA methylation and microbiome-mediated evolution of the host genome.</title>
        <authorList>
            <person name="Chaturvedi A."/>
            <person name="Li X."/>
            <person name="Dhandapani V."/>
            <person name="Marshall H."/>
            <person name="Kissane S."/>
            <person name="Cuenca-Cambronero M."/>
            <person name="Asole G."/>
            <person name="Calvet F."/>
            <person name="Ruiz-Romero M."/>
            <person name="Marangio P."/>
            <person name="Guigo R."/>
            <person name="Rago D."/>
            <person name="Mirbahai L."/>
            <person name="Eastwood N."/>
            <person name="Colbourne J.K."/>
            <person name="Zhou J."/>
            <person name="Mallon E."/>
            <person name="Orsini L."/>
        </authorList>
    </citation>
    <scope>NUCLEOTIDE SEQUENCE [LARGE SCALE GENOMIC DNA]</scope>
    <source>
        <strain evidence="1">LRV0_1</strain>
    </source>
</reference>
<dbReference type="InterPro" id="IPR036514">
    <property type="entry name" value="SGNH_hydro_sf"/>
</dbReference>
<dbReference type="SUPFAM" id="SSF52266">
    <property type="entry name" value="SGNH hydrolase"/>
    <property type="match status" value="1"/>
</dbReference>
<organism evidence="1 2">
    <name type="scientific">Daphnia magna</name>
    <dbReference type="NCBI Taxonomy" id="35525"/>
    <lineage>
        <taxon>Eukaryota</taxon>
        <taxon>Metazoa</taxon>
        <taxon>Ecdysozoa</taxon>
        <taxon>Arthropoda</taxon>
        <taxon>Crustacea</taxon>
        <taxon>Branchiopoda</taxon>
        <taxon>Diplostraca</taxon>
        <taxon>Cladocera</taxon>
        <taxon>Anomopoda</taxon>
        <taxon>Daphniidae</taxon>
        <taxon>Daphnia</taxon>
    </lineage>
</organism>
<protein>
    <submittedName>
        <fullName evidence="1">Uncharacterized protein</fullName>
    </submittedName>
</protein>
<comment type="caution">
    <text evidence="1">The sequence shown here is derived from an EMBL/GenBank/DDBJ whole genome shotgun (WGS) entry which is preliminary data.</text>
</comment>
<sequence length="248" mass="29100">MEDFVWCLDSLSLKRKRRPIHIAFTGDSTVRQHFISFQRIGSQSTVFAQYPFHEDRNLTSQVLDNLIVSFYWRNLIKEDLIADFKRWASTSDHNHAPDFILLGITAHHIVPNNVTKGLQEYETLFVENVLPFVNRSLTLHPQQKIVWLLQNPTMEYAGPSADRKVRLINPEKIVQYNSVIRRIFKGTRVVIWDAVGVLVEEYLRACFLSKFHRKDKSWYANCQDFIHPGYRALSISTQHIINHICNEY</sequence>
<dbReference type="Gene3D" id="3.40.50.1110">
    <property type="entry name" value="SGNH hydrolase"/>
    <property type="match status" value="1"/>
</dbReference>